<feature type="domain" description="ABC transporter" evidence="6">
    <location>
        <begin position="2"/>
        <end position="230"/>
    </location>
</feature>
<accession>A0ABP5SYC0</accession>
<gene>
    <name evidence="7" type="ORF">GCM10010170_022420</name>
</gene>
<dbReference type="PROSITE" id="PS50893">
    <property type="entry name" value="ABC_TRANSPORTER_2"/>
    <property type="match status" value="1"/>
</dbReference>
<evidence type="ECO:0000256" key="5">
    <source>
        <dbReference type="ARBA" id="ARBA00022970"/>
    </source>
</evidence>
<dbReference type="Gene3D" id="3.40.50.300">
    <property type="entry name" value="P-loop containing nucleotide triphosphate hydrolases"/>
    <property type="match status" value="1"/>
</dbReference>
<sequence length="230" mass="24511">MLVVEELSVVYGGIQAVRGASLTAKPGEITSIIGRNGSGKSSLVSGIAGLVGATATSVRLDDVELSRTPAWSRARNGISLVPEDRRVFSSLTVLENLQMAATGSKSQQAASLDMVFDIFPAMREFPARHGNQISGGQQQMVAIARALMRRPRILILDEPSLGLAPLVVEEVFRAIRRISEAGQGVLLIEQNAPAALAISANAYAMSLGELRPLGQSARTLTENELMELYL</sequence>
<dbReference type="RefSeq" id="WP_344612242.1">
    <property type="nucleotide sequence ID" value="NZ_BAAARV010000019.1"/>
</dbReference>
<evidence type="ECO:0000313" key="7">
    <source>
        <dbReference type="EMBL" id="GAA2339896.1"/>
    </source>
</evidence>
<keyword evidence="2" id="KW-0813">Transport</keyword>
<keyword evidence="5" id="KW-0029">Amino-acid transport</keyword>
<dbReference type="PANTHER" id="PTHR43820">
    <property type="entry name" value="HIGH-AFFINITY BRANCHED-CHAIN AMINO ACID TRANSPORT ATP-BINDING PROTEIN LIVF"/>
    <property type="match status" value="1"/>
</dbReference>
<dbReference type="SMART" id="SM00382">
    <property type="entry name" value="AAA"/>
    <property type="match status" value="1"/>
</dbReference>
<evidence type="ECO:0000256" key="4">
    <source>
        <dbReference type="ARBA" id="ARBA00022840"/>
    </source>
</evidence>
<evidence type="ECO:0000256" key="3">
    <source>
        <dbReference type="ARBA" id="ARBA00022741"/>
    </source>
</evidence>
<dbReference type="InterPro" id="IPR027417">
    <property type="entry name" value="P-loop_NTPase"/>
</dbReference>
<name>A0ABP5SYC0_9ACTN</name>
<dbReference type="PROSITE" id="PS00211">
    <property type="entry name" value="ABC_TRANSPORTER_1"/>
    <property type="match status" value="1"/>
</dbReference>
<comment type="caution">
    <text evidence="7">The sequence shown here is derived from an EMBL/GenBank/DDBJ whole genome shotgun (WGS) entry which is preliminary data.</text>
</comment>
<dbReference type="SUPFAM" id="SSF52540">
    <property type="entry name" value="P-loop containing nucleoside triphosphate hydrolases"/>
    <property type="match status" value="1"/>
</dbReference>
<proteinExistence type="inferred from homology"/>
<reference evidence="8" key="1">
    <citation type="journal article" date="2019" name="Int. J. Syst. Evol. Microbiol.">
        <title>The Global Catalogue of Microorganisms (GCM) 10K type strain sequencing project: providing services to taxonomists for standard genome sequencing and annotation.</title>
        <authorList>
            <consortium name="The Broad Institute Genomics Platform"/>
            <consortium name="The Broad Institute Genome Sequencing Center for Infectious Disease"/>
            <person name="Wu L."/>
            <person name="Ma J."/>
        </authorList>
    </citation>
    <scope>NUCLEOTIDE SEQUENCE [LARGE SCALE GENOMIC DNA]</scope>
    <source>
        <strain evidence="8">JCM 3272</strain>
    </source>
</reference>
<dbReference type="CDD" id="cd03224">
    <property type="entry name" value="ABC_TM1139_LivF_branched"/>
    <property type="match status" value="1"/>
</dbReference>
<evidence type="ECO:0000313" key="8">
    <source>
        <dbReference type="Proteomes" id="UP001501444"/>
    </source>
</evidence>
<evidence type="ECO:0000256" key="2">
    <source>
        <dbReference type="ARBA" id="ARBA00022448"/>
    </source>
</evidence>
<dbReference type="InterPro" id="IPR052156">
    <property type="entry name" value="BCAA_Transport_ATP-bd_LivF"/>
</dbReference>
<protein>
    <submittedName>
        <fullName evidence="7">ABC transporter ATP-binding protein</fullName>
    </submittedName>
</protein>
<comment type="similarity">
    <text evidence="1">Belongs to the ABC transporter superfamily.</text>
</comment>
<evidence type="ECO:0000256" key="1">
    <source>
        <dbReference type="ARBA" id="ARBA00005417"/>
    </source>
</evidence>
<dbReference type="InterPro" id="IPR003439">
    <property type="entry name" value="ABC_transporter-like_ATP-bd"/>
</dbReference>
<evidence type="ECO:0000259" key="6">
    <source>
        <dbReference type="PROSITE" id="PS50893"/>
    </source>
</evidence>
<dbReference type="InterPro" id="IPR003593">
    <property type="entry name" value="AAA+_ATPase"/>
</dbReference>
<dbReference type="GO" id="GO:0005524">
    <property type="term" value="F:ATP binding"/>
    <property type="evidence" value="ECO:0007669"/>
    <property type="project" value="UniProtKB-KW"/>
</dbReference>
<dbReference type="Pfam" id="PF00005">
    <property type="entry name" value="ABC_tran"/>
    <property type="match status" value="1"/>
</dbReference>
<dbReference type="InterPro" id="IPR017871">
    <property type="entry name" value="ABC_transporter-like_CS"/>
</dbReference>
<dbReference type="PANTHER" id="PTHR43820:SF4">
    <property type="entry name" value="HIGH-AFFINITY BRANCHED-CHAIN AMINO ACID TRANSPORT ATP-BINDING PROTEIN LIVF"/>
    <property type="match status" value="1"/>
</dbReference>
<keyword evidence="8" id="KW-1185">Reference proteome</keyword>
<keyword evidence="3" id="KW-0547">Nucleotide-binding</keyword>
<dbReference type="Proteomes" id="UP001501444">
    <property type="component" value="Unassembled WGS sequence"/>
</dbReference>
<dbReference type="EMBL" id="BAAARV010000019">
    <property type="protein sequence ID" value="GAA2339896.1"/>
    <property type="molecule type" value="Genomic_DNA"/>
</dbReference>
<keyword evidence="4 7" id="KW-0067">ATP-binding</keyword>
<organism evidence="7 8">
    <name type="scientific">Dactylosporangium salmoneum</name>
    <dbReference type="NCBI Taxonomy" id="53361"/>
    <lineage>
        <taxon>Bacteria</taxon>
        <taxon>Bacillati</taxon>
        <taxon>Actinomycetota</taxon>
        <taxon>Actinomycetes</taxon>
        <taxon>Micromonosporales</taxon>
        <taxon>Micromonosporaceae</taxon>
        <taxon>Dactylosporangium</taxon>
    </lineage>
</organism>